<dbReference type="PROSITE" id="PS00623">
    <property type="entry name" value="GMC_OXRED_1"/>
    <property type="match status" value="1"/>
</dbReference>
<evidence type="ECO:0000259" key="7">
    <source>
        <dbReference type="PROSITE" id="PS00624"/>
    </source>
</evidence>
<gene>
    <name evidence="8" type="ORF">FA10DRAFT_264969</name>
</gene>
<feature type="active site" description="Proton acceptor" evidence="3">
    <location>
        <position position="614"/>
    </location>
</feature>
<evidence type="ECO:0000256" key="1">
    <source>
        <dbReference type="ARBA" id="ARBA00001974"/>
    </source>
</evidence>
<comment type="similarity">
    <text evidence="2 5">Belongs to the GMC oxidoreductase family.</text>
</comment>
<dbReference type="SUPFAM" id="SSF51905">
    <property type="entry name" value="FAD/NAD(P)-binding domain"/>
    <property type="match status" value="1"/>
</dbReference>
<name>A0A316YQX2_9BASI</name>
<dbReference type="OrthoDB" id="269227at2759"/>
<dbReference type="GO" id="GO:0050660">
    <property type="term" value="F:flavin adenine dinucleotide binding"/>
    <property type="evidence" value="ECO:0007669"/>
    <property type="project" value="InterPro"/>
</dbReference>
<organism evidence="8 9">
    <name type="scientific">Acaromyces ingoldii</name>
    <dbReference type="NCBI Taxonomy" id="215250"/>
    <lineage>
        <taxon>Eukaryota</taxon>
        <taxon>Fungi</taxon>
        <taxon>Dikarya</taxon>
        <taxon>Basidiomycota</taxon>
        <taxon>Ustilaginomycotina</taxon>
        <taxon>Exobasidiomycetes</taxon>
        <taxon>Exobasidiales</taxon>
        <taxon>Cryptobasidiaceae</taxon>
        <taxon>Acaromyces</taxon>
    </lineage>
</organism>
<dbReference type="InParanoid" id="A0A316YQX2"/>
<dbReference type="PANTHER" id="PTHR11552:SF219">
    <property type="entry name" value="GLUCOSE-METHANOL-CHOLINE OXIDOREDUCTASE N-TERMINAL DOMAIN-CONTAINING PROTEIN"/>
    <property type="match status" value="1"/>
</dbReference>
<feature type="domain" description="Glucose-methanol-choline oxidoreductase N-terminal" evidence="7">
    <location>
        <begin position="302"/>
        <end position="316"/>
    </location>
</feature>
<evidence type="ECO:0000256" key="4">
    <source>
        <dbReference type="PIRSR" id="PIRSR000137-2"/>
    </source>
</evidence>
<dbReference type="InterPro" id="IPR000172">
    <property type="entry name" value="GMC_OxRdtase_N"/>
</dbReference>
<feature type="binding site" evidence="4">
    <location>
        <position position="261"/>
    </location>
    <ligand>
        <name>FAD</name>
        <dbReference type="ChEBI" id="CHEBI:57692"/>
    </ligand>
</feature>
<dbReference type="GO" id="GO:0016614">
    <property type="term" value="F:oxidoreductase activity, acting on CH-OH group of donors"/>
    <property type="evidence" value="ECO:0007669"/>
    <property type="project" value="InterPro"/>
</dbReference>
<dbReference type="Proteomes" id="UP000245768">
    <property type="component" value="Unassembled WGS sequence"/>
</dbReference>
<evidence type="ECO:0000313" key="9">
    <source>
        <dbReference type="Proteomes" id="UP000245768"/>
    </source>
</evidence>
<comment type="cofactor">
    <cofactor evidence="1 4">
        <name>FAD</name>
        <dbReference type="ChEBI" id="CHEBI:57692"/>
    </cofactor>
</comment>
<dbReference type="GeneID" id="37042780"/>
<evidence type="ECO:0000313" key="8">
    <source>
        <dbReference type="EMBL" id="PWN91068.1"/>
    </source>
</evidence>
<dbReference type="PIRSF" id="PIRSF000137">
    <property type="entry name" value="Alcohol_oxidase"/>
    <property type="match status" value="1"/>
</dbReference>
<reference evidence="8 9" key="1">
    <citation type="journal article" date="2018" name="Mol. Biol. Evol.">
        <title>Broad Genomic Sampling Reveals a Smut Pathogenic Ancestry of the Fungal Clade Ustilaginomycotina.</title>
        <authorList>
            <person name="Kijpornyongpan T."/>
            <person name="Mondo S.J."/>
            <person name="Barry K."/>
            <person name="Sandor L."/>
            <person name="Lee J."/>
            <person name="Lipzen A."/>
            <person name="Pangilinan J."/>
            <person name="LaButti K."/>
            <person name="Hainaut M."/>
            <person name="Henrissat B."/>
            <person name="Grigoriev I.V."/>
            <person name="Spatafora J.W."/>
            <person name="Aime M.C."/>
        </authorList>
    </citation>
    <scope>NUCLEOTIDE SEQUENCE [LARGE SCALE GENOMIC DNA]</scope>
    <source>
        <strain evidence="8 9">MCA 4198</strain>
    </source>
</reference>
<dbReference type="STRING" id="215250.A0A316YQX2"/>
<dbReference type="AlphaFoldDB" id="A0A316YQX2"/>
<feature type="domain" description="Glucose-methanol-choline oxidoreductase N-terminal" evidence="6">
    <location>
        <begin position="117"/>
        <end position="140"/>
    </location>
</feature>
<protein>
    <submittedName>
        <fullName evidence="8">Alcohol oxidase</fullName>
    </submittedName>
</protein>
<dbReference type="Gene3D" id="3.50.50.60">
    <property type="entry name" value="FAD/NAD(P)-binding domain"/>
    <property type="match status" value="1"/>
</dbReference>
<evidence type="ECO:0000259" key="6">
    <source>
        <dbReference type="PROSITE" id="PS00623"/>
    </source>
</evidence>
<dbReference type="InterPro" id="IPR036188">
    <property type="entry name" value="FAD/NAD-bd_sf"/>
</dbReference>
<dbReference type="InterPro" id="IPR012132">
    <property type="entry name" value="GMC_OxRdtase"/>
</dbReference>
<dbReference type="Pfam" id="PF05199">
    <property type="entry name" value="GMC_oxred_C"/>
    <property type="match status" value="1"/>
</dbReference>
<dbReference type="PROSITE" id="PS00624">
    <property type="entry name" value="GMC_OXRED_2"/>
    <property type="match status" value="1"/>
</dbReference>
<proteinExistence type="inferred from homology"/>
<sequence>MLSSRHDVGPARCAALAPGLAPGADIVTKDLDPPPDAPSYDYIVLGAGTAGSVLASRLSESGTRSVLVLERGSYLADVVGRIPLLSNARAFQARYATHVRTTPQPGLGGRTSTVQVGRQVGGSSAVNATLYTRGCHADFDSWGIPGYTGSDLEPFFKRSQAHSHELRTERADVYGYEGPWATRDMPQLFGFSKPFVEAAGALGVPTSDYGMSERGMMATGAFFLQTSQTANGSRHHAGMAYLPSNVLKARQNLTLCVESCVEKVQIEGPNDDNKAHKATGVWFSSKGKVYYARSDNVILSSGAIFSPCILQRSGLGSPQVFEPLRIPVKVALPGVGAHFKDHLAVPLHFRGPMRDSCMPMVLPATALPTLIRQAWNYFIHGKGWFTTPGTLETVAYLSTEQIQLMDDGDTGSRLRVQGTDPHKDVPDIEISFEAFWAAEDMPRFHGLGGSHGVMAALVYLVKPRSVGHVHIKAPDPSVLPEVEPNSLQEEDDVRRLVLAIRLAMTLIKHMREQLAYDIGPACVPGWDDSKGGWKDGLAKRGGDEFDFVDPQAIAEKDIVEHIRKWGFGVQHMASTCAMGTDGDAAVEPGSLMVKGVEGLRVCDVSVMPEVLSCHPQAAAIAIAEKLAADIESSE</sequence>
<keyword evidence="4 5" id="KW-0274">FAD</keyword>
<dbReference type="InterPro" id="IPR007867">
    <property type="entry name" value="GMC_OxRtase_C"/>
</dbReference>
<evidence type="ECO:0000256" key="2">
    <source>
        <dbReference type="ARBA" id="ARBA00010790"/>
    </source>
</evidence>
<keyword evidence="9" id="KW-1185">Reference proteome</keyword>
<dbReference type="Gene3D" id="3.30.560.10">
    <property type="entry name" value="Glucose Oxidase, domain 3"/>
    <property type="match status" value="1"/>
</dbReference>
<evidence type="ECO:0000256" key="3">
    <source>
        <dbReference type="PIRSR" id="PIRSR000137-1"/>
    </source>
</evidence>
<accession>A0A316YQX2</accession>
<dbReference type="EMBL" id="KZ819635">
    <property type="protein sequence ID" value="PWN91068.1"/>
    <property type="molecule type" value="Genomic_DNA"/>
</dbReference>
<keyword evidence="5" id="KW-0285">Flavoprotein</keyword>
<dbReference type="Pfam" id="PF00732">
    <property type="entry name" value="GMC_oxred_N"/>
    <property type="match status" value="1"/>
</dbReference>
<dbReference type="RefSeq" id="XP_025378266.1">
    <property type="nucleotide sequence ID" value="XM_025520864.1"/>
</dbReference>
<feature type="binding site" evidence="4">
    <location>
        <begin position="615"/>
        <end position="616"/>
    </location>
    <ligand>
        <name>FAD</name>
        <dbReference type="ChEBI" id="CHEBI:57692"/>
    </ligand>
</feature>
<feature type="active site" description="Proton donor" evidence="3">
    <location>
        <position position="571"/>
    </location>
</feature>
<dbReference type="SUPFAM" id="SSF54373">
    <property type="entry name" value="FAD-linked reductases, C-terminal domain"/>
    <property type="match status" value="1"/>
</dbReference>
<evidence type="ECO:0000256" key="5">
    <source>
        <dbReference type="RuleBase" id="RU003968"/>
    </source>
</evidence>
<dbReference type="PANTHER" id="PTHR11552">
    <property type="entry name" value="GLUCOSE-METHANOL-CHOLINE GMC OXIDOREDUCTASE"/>
    <property type="match status" value="1"/>
</dbReference>